<proteinExistence type="predicted"/>
<dbReference type="PANTHER" id="PTHR16193">
    <property type="entry name" value="TETRATRICOPEPTIDE REPEAT PROTEIN 27"/>
    <property type="match status" value="1"/>
</dbReference>
<reference evidence="5 6" key="1">
    <citation type="journal article" date="2014" name="BMC Genomics">
        <title>Comparative genomics of the major fungal agents of human and animal Sporotrichosis: Sporothrix schenckii and Sporothrix brasiliensis.</title>
        <authorList>
            <person name="Teixeira M.M."/>
            <person name="de Almeida L.G."/>
            <person name="Kubitschek-Barreira P."/>
            <person name="Alves F.L."/>
            <person name="Kioshima E.S."/>
            <person name="Abadio A.K."/>
            <person name="Fernandes L."/>
            <person name="Derengowski L.S."/>
            <person name="Ferreira K.S."/>
            <person name="Souza R.C."/>
            <person name="Ruiz J.C."/>
            <person name="de Andrade N.C."/>
            <person name="Paes H.C."/>
            <person name="Nicola A.M."/>
            <person name="Albuquerque P."/>
            <person name="Gerber A.L."/>
            <person name="Martins V.P."/>
            <person name="Peconick L.D."/>
            <person name="Neto A.V."/>
            <person name="Chaucanez C.B."/>
            <person name="Silva P.A."/>
            <person name="Cunha O.L."/>
            <person name="de Oliveira F.F."/>
            <person name="dos Santos T.C."/>
            <person name="Barros A.L."/>
            <person name="Soares M.A."/>
            <person name="de Oliveira L.M."/>
            <person name="Marini M.M."/>
            <person name="Villalobos-Duno H."/>
            <person name="Cunha M.M."/>
            <person name="de Hoog S."/>
            <person name="da Silveira J.F."/>
            <person name="Henrissat B."/>
            <person name="Nino-Vega G.A."/>
            <person name="Cisalpino P.S."/>
            <person name="Mora-Montes H.M."/>
            <person name="Almeida S.R."/>
            <person name="Stajich J.E."/>
            <person name="Lopes-Bezerra L.M."/>
            <person name="Vasconcelos A.T."/>
            <person name="Felipe M.S."/>
        </authorList>
    </citation>
    <scope>NUCLEOTIDE SEQUENCE [LARGE SCALE GENOMIC DNA]</scope>
    <source>
        <strain evidence="5 6">1099-18</strain>
    </source>
</reference>
<dbReference type="GeneID" id="27670298"/>
<evidence type="ECO:0000256" key="3">
    <source>
        <dbReference type="PROSITE-ProRule" id="PRU00339"/>
    </source>
</evidence>
<feature type="compositionally biased region" description="Basic and acidic residues" evidence="4">
    <location>
        <begin position="773"/>
        <end position="784"/>
    </location>
</feature>
<dbReference type="InterPro" id="IPR044244">
    <property type="entry name" value="TTC27/Emw1"/>
</dbReference>
<dbReference type="EMBL" id="AXCR01000007">
    <property type="protein sequence ID" value="KJR84915.1"/>
    <property type="molecule type" value="Genomic_DNA"/>
</dbReference>
<dbReference type="VEuPathDB" id="FungiDB:SPSK_08423"/>
<name>A0A0F2M7W6_SPOSC</name>
<dbReference type="KEGG" id="ssck:SPSK_08423"/>
<dbReference type="RefSeq" id="XP_016587591.1">
    <property type="nucleotide sequence ID" value="XM_016735021.1"/>
</dbReference>
<dbReference type="InterPro" id="IPR019734">
    <property type="entry name" value="TPR_rpt"/>
</dbReference>
<evidence type="ECO:0000313" key="6">
    <source>
        <dbReference type="Proteomes" id="UP000033710"/>
    </source>
</evidence>
<evidence type="ECO:0000256" key="1">
    <source>
        <dbReference type="ARBA" id="ARBA00022737"/>
    </source>
</evidence>
<feature type="repeat" description="TPR" evidence="3">
    <location>
        <begin position="679"/>
        <end position="712"/>
    </location>
</feature>
<dbReference type="Pfam" id="PF13432">
    <property type="entry name" value="TPR_16"/>
    <property type="match status" value="1"/>
</dbReference>
<dbReference type="Proteomes" id="UP000033710">
    <property type="component" value="Unassembled WGS sequence"/>
</dbReference>
<reference evidence="5 6" key="2">
    <citation type="journal article" date="2015" name="Eukaryot. Cell">
        <title>Asexual propagation of a virulent clone complex in a human and feline outbreak of sporotrichosis.</title>
        <authorList>
            <person name="Teixeira Mde M."/>
            <person name="Rodrigues A.M."/>
            <person name="Tsui C.K."/>
            <person name="de Almeida L.G."/>
            <person name="Van Diepeningen A.D."/>
            <person name="van den Ende B.G."/>
            <person name="Fernandes G.F."/>
            <person name="Kano R."/>
            <person name="Hamelin R.C."/>
            <person name="Lopes-Bezerra L.M."/>
            <person name="Vasconcelos A.T."/>
            <person name="de Hoog S."/>
            <person name="de Camargo Z.P."/>
            <person name="Felipe M.S."/>
        </authorList>
    </citation>
    <scope>NUCLEOTIDE SEQUENCE [LARGE SCALE GENOMIC DNA]</scope>
    <source>
        <strain evidence="5 6">1099-18</strain>
    </source>
</reference>
<dbReference type="PANTHER" id="PTHR16193:SF0">
    <property type="entry name" value="TETRATRICOPEPTIDE REPEAT PROTEIN 27"/>
    <property type="match status" value="1"/>
</dbReference>
<feature type="region of interest" description="Disordered" evidence="4">
    <location>
        <begin position="773"/>
        <end position="818"/>
    </location>
</feature>
<keyword evidence="2 3" id="KW-0802">TPR repeat</keyword>
<dbReference type="AlphaFoldDB" id="A0A0F2M7W6"/>
<evidence type="ECO:0000256" key="2">
    <source>
        <dbReference type="ARBA" id="ARBA00022803"/>
    </source>
</evidence>
<evidence type="ECO:0000313" key="5">
    <source>
        <dbReference type="EMBL" id="KJR84915.1"/>
    </source>
</evidence>
<protein>
    <submittedName>
        <fullName evidence="5">F-box domain protein</fullName>
    </submittedName>
</protein>
<dbReference type="Gene3D" id="1.25.40.10">
    <property type="entry name" value="Tetratricopeptide repeat domain"/>
    <property type="match status" value="1"/>
</dbReference>
<keyword evidence="1" id="KW-0677">Repeat</keyword>
<dbReference type="InterPro" id="IPR011990">
    <property type="entry name" value="TPR-like_helical_dom_sf"/>
</dbReference>
<organism evidence="5 6">
    <name type="scientific">Sporothrix schenckii 1099-18</name>
    <dbReference type="NCBI Taxonomy" id="1397361"/>
    <lineage>
        <taxon>Eukaryota</taxon>
        <taxon>Fungi</taxon>
        <taxon>Dikarya</taxon>
        <taxon>Ascomycota</taxon>
        <taxon>Pezizomycotina</taxon>
        <taxon>Sordariomycetes</taxon>
        <taxon>Sordariomycetidae</taxon>
        <taxon>Ophiostomatales</taxon>
        <taxon>Ophiostomataceae</taxon>
        <taxon>Sporothrix</taxon>
    </lineage>
</organism>
<feature type="repeat" description="TPR" evidence="3">
    <location>
        <begin position="713"/>
        <end position="746"/>
    </location>
</feature>
<dbReference type="OrthoDB" id="1936594at2759"/>
<feature type="region of interest" description="Disordered" evidence="4">
    <location>
        <begin position="345"/>
        <end position="365"/>
    </location>
</feature>
<dbReference type="SMART" id="SM00028">
    <property type="entry name" value="TPR"/>
    <property type="match status" value="2"/>
</dbReference>
<evidence type="ECO:0000256" key="4">
    <source>
        <dbReference type="SAM" id="MobiDB-lite"/>
    </source>
</evidence>
<dbReference type="SUPFAM" id="SSF48452">
    <property type="entry name" value="TPR-like"/>
    <property type="match status" value="1"/>
</dbReference>
<sequence length="1061" mass="115934">MELGALLRRGRYAQVLTHSDAYGFVKTFANDTLKGGPVESNTTKDGLTRSTDVALPVGLAAFNAFLQVNVTGPVLELSEQVQELLAQFEQPENVPLSLRRACLQSLDIDGVSVYPYIPHIELFCLARWVFLVHFAEASFSSLVTDARDGVDADPAECTLAWLKLRIHVWHYKLLTEPNPGPGSVFNKMTQWNDLPTLQEQIQRCLDETEQQINTKGTAYRQQDQVQFLIEKTTIYAMIGLDAKAQAALDAASTLDHFEYVLSGALGKRTRFQETSTSQLVILAKSTIVSESSMSQSNGPGISGTVADGAEDMAVAAVPQALPLNNDTLLENIDFTDARMALSKTAEKDVDNAQDQAPSPVNAIPASLRDLSPDDQPQLSPLDQIILLSVATLKDAFSPADALTLEEILPYASRVLADKSTNWQIYSQALIVRSRIELHRSRTVERGVLQMQAMVDQVVVDTTAAEVTGVTDATKTQTGVVTEITDDDDGGNAIPAIKVTAPGEAKEVDKQADLPTSFFPAPKPSEKAPPQIRLRYIHALATPPKWHLEAELAFAWASVGSLISALEIFKRLRLWAEVALCLASSSAIDDGNGRGTGGEQKARGLLRWKLFQASDPSLEPGSGEDGAELDVMSLNGSDFDGPERDPPPANAPRLFCILGEIENEPKYYERAWDLSNGRYSRAQHSLGEHYLQLQEWEKALDAYKKAVSANRLNSQYWSRLGDINLRLGLFSEAAEAFSRAIGAASDAAGGEDARTWSNLGSALYSLYTQTMKERRDETTRKKESADQDDAAPPFSAADDSDVEDGNNEPEAAENAAAMAKRDPAKLLTQSLAAFKRGATISHDNWRIWDNVVTLASRVRPPVVSDITLAMRNILTVRSTEEAIDIGVVRLLLNESVLSKPKPVGGVPPRGSQEKAVCDLVENIFVPMITKRSELWELVARERVWRGDYAGAIDAAEKGWRAAVGGANSGALGSTMTETKPGEVSDEEKRNWLENSDAWDNVVARTDELVSILENYGPDAATVGSRWKMKARSALRSVMGKGKERWEGSDGWKTLENLLEGLK</sequence>
<dbReference type="PROSITE" id="PS50005">
    <property type="entry name" value="TPR"/>
    <property type="match status" value="2"/>
</dbReference>
<comment type="caution">
    <text evidence="5">The sequence shown here is derived from an EMBL/GenBank/DDBJ whole genome shotgun (WGS) entry which is preliminary data.</text>
</comment>
<accession>A0A0F2M7W6</accession>
<feature type="compositionally biased region" description="Acidic residues" evidence="4">
    <location>
        <begin position="797"/>
        <end position="810"/>
    </location>
</feature>
<gene>
    <name evidence="5" type="ORF">SPSK_08423</name>
</gene>